<dbReference type="eggNOG" id="ENOG5030470">
    <property type="taxonomic scope" value="Bacteria"/>
</dbReference>
<reference evidence="3" key="1">
    <citation type="submission" date="2007-07" db="EMBL/GenBank/DDBJ databases">
        <title>Complete genome sequence of Campylobacter hominis ATCC BAA-381, a commensal isolated from the human gastrointestinal tract.</title>
        <authorList>
            <person name="Fouts D.E."/>
            <person name="Mongodin E.F."/>
            <person name="Puiu D."/>
            <person name="Sebastian Y."/>
            <person name="Miller W.G."/>
            <person name="Mandrell R.E."/>
            <person name="Nelson K.E."/>
        </authorList>
    </citation>
    <scope>NUCLEOTIDE SEQUENCE [LARGE SCALE GENOMIC DNA]</scope>
    <source>
        <strain evidence="3">ATCC BAA-381 / LMG 19568 / NCTC 13146 / CH001A</strain>
    </source>
</reference>
<dbReference type="EMBL" id="CP000776">
    <property type="protein sequence ID" value="ABS52507.1"/>
    <property type="molecule type" value="Genomic_DNA"/>
</dbReference>
<sequence>MNLKLARTEINAKPAEISLEKLEEEVKKNGQNFFYFDRENSHKDLILLIEAFEKKGYSVYHRTVKIGLGENEYMYEVHIL</sequence>
<name>A7I0Q4_CAMHC</name>
<dbReference type="OrthoDB" id="5345432at2"/>
<evidence type="ECO:0000259" key="1">
    <source>
        <dbReference type="Pfam" id="PF18618"/>
    </source>
</evidence>
<gene>
    <name evidence="2" type="ordered locus">CHAB381_0507</name>
</gene>
<dbReference type="AlphaFoldDB" id="A7I0Q4"/>
<dbReference type="Pfam" id="PF18618">
    <property type="entry name" value="HP0268"/>
    <property type="match status" value="1"/>
</dbReference>
<dbReference type="KEGG" id="cha:CHAB381_0507"/>
<dbReference type="STRING" id="360107.CHAB381_0507"/>
<evidence type="ECO:0000313" key="3">
    <source>
        <dbReference type="Proteomes" id="UP000002407"/>
    </source>
</evidence>
<dbReference type="RefSeq" id="WP_012108382.1">
    <property type="nucleotide sequence ID" value="NC_009714.1"/>
</dbReference>
<organism evidence="2 3">
    <name type="scientific">Campylobacter hominis (strain ATCC BAA-381 / DSM 21671 / CCUG 45161 / LMG 19568 / NCTC 13146 / CH001A)</name>
    <dbReference type="NCBI Taxonomy" id="360107"/>
    <lineage>
        <taxon>Bacteria</taxon>
        <taxon>Pseudomonadati</taxon>
        <taxon>Campylobacterota</taxon>
        <taxon>Epsilonproteobacteria</taxon>
        <taxon>Campylobacterales</taxon>
        <taxon>Campylobacteraceae</taxon>
        <taxon>Campylobacter</taxon>
    </lineage>
</organism>
<accession>A7I0Q4</accession>
<evidence type="ECO:0000313" key="2">
    <source>
        <dbReference type="EMBL" id="ABS52507.1"/>
    </source>
</evidence>
<dbReference type="InterPro" id="IPR040748">
    <property type="entry name" value="HP0268"/>
</dbReference>
<dbReference type="HOGENOM" id="CLU_173845_0_0_7"/>
<protein>
    <recommendedName>
        <fullName evidence="1">HP0268 domain-containing protein</fullName>
    </recommendedName>
</protein>
<keyword evidence="3" id="KW-1185">Reference proteome</keyword>
<dbReference type="Proteomes" id="UP000002407">
    <property type="component" value="Chromosome"/>
</dbReference>
<feature type="domain" description="HP0268" evidence="1">
    <location>
        <begin position="1"/>
        <end position="80"/>
    </location>
</feature>
<proteinExistence type="predicted"/>